<feature type="region of interest" description="Disordered" evidence="1">
    <location>
        <begin position="129"/>
        <end position="172"/>
    </location>
</feature>
<evidence type="ECO:0000256" key="1">
    <source>
        <dbReference type="SAM" id="MobiDB-lite"/>
    </source>
</evidence>
<accession>A0AB39MNJ7</accession>
<reference evidence="2" key="1">
    <citation type="submission" date="2024-07" db="EMBL/GenBank/DDBJ databases">
        <authorList>
            <person name="Yu S.T."/>
        </authorList>
    </citation>
    <scope>NUCLEOTIDE SEQUENCE</scope>
    <source>
        <strain evidence="2">R08</strain>
    </source>
</reference>
<sequence>MSLGYDDRPFVTRSAATTGLPGVPAAMADVPDALAGWGTTRTALERAPALGPAGHGEGRYAPRFAVRLVDAVGGPRQRVGVGARDRGAFDLTVRLVRLHPVQTAVEPERSARAGPGSVGLGSGGVPLRGSFAGLSEHSRRVAAPGLPRGPSDGVPAVPAPPFLLNQADPPAS</sequence>
<name>A0AB39MNJ7_9ACTN</name>
<dbReference type="EMBL" id="CP163431">
    <property type="protein sequence ID" value="XDQ06353.1"/>
    <property type="molecule type" value="Genomic_DNA"/>
</dbReference>
<organism evidence="2">
    <name type="scientific">Streptomyces sp. R08</name>
    <dbReference type="NCBI Taxonomy" id="3238624"/>
    <lineage>
        <taxon>Bacteria</taxon>
        <taxon>Bacillati</taxon>
        <taxon>Actinomycetota</taxon>
        <taxon>Actinomycetes</taxon>
        <taxon>Kitasatosporales</taxon>
        <taxon>Streptomycetaceae</taxon>
        <taxon>Streptomyces</taxon>
    </lineage>
</organism>
<evidence type="ECO:0000313" key="2">
    <source>
        <dbReference type="EMBL" id="XDQ06353.1"/>
    </source>
</evidence>
<gene>
    <name evidence="2" type="ORF">AB5J58_42040</name>
</gene>
<proteinExistence type="predicted"/>
<protein>
    <submittedName>
        <fullName evidence="2">Uncharacterized protein</fullName>
    </submittedName>
</protein>
<dbReference type="RefSeq" id="WP_369191325.1">
    <property type="nucleotide sequence ID" value="NZ_CP163431.1"/>
</dbReference>
<dbReference type="AlphaFoldDB" id="A0AB39MNJ7"/>